<dbReference type="Proteomes" id="UP000087171">
    <property type="component" value="Chromosome Ca2"/>
</dbReference>
<dbReference type="OrthoDB" id="5835829at2759"/>
<evidence type="ECO:0000313" key="3">
    <source>
        <dbReference type="Proteomes" id="UP000087171"/>
    </source>
</evidence>
<protein>
    <submittedName>
        <fullName evidence="4">UDP-glycosyltransferase 83A1</fullName>
    </submittedName>
</protein>
<gene>
    <name evidence="4" type="primary">LOC101508603</name>
</gene>
<dbReference type="GO" id="GO:0080044">
    <property type="term" value="F:quercetin 7-O-glucosyltransferase activity"/>
    <property type="evidence" value="ECO:0007669"/>
    <property type="project" value="TreeGrafter"/>
</dbReference>
<accession>A0A1S2XJB4</accession>
<dbReference type="PANTHER" id="PTHR11926">
    <property type="entry name" value="GLUCOSYL/GLUCURONOSYL TRANSFERASES"/>
    <property type="match status" value="1"/>
</dbReference>
<dbReference type="RefSeq" id="XP_004489460.1">
    <property type="nucleotide sequence ID" value="XM_004489403.3"/>
</dbReference>
<dbReference type="FunFam" id="3.40.50.2000:FF:000108">
    <property type="entry name" value="UDP-glycosyltransferase 83A1"/>
    <property type="match status" value="1"/>
</dbReference>
<comment type="similarity">
    <text evidence="1">Belongs to the UDP-glycosyltransferase family.</text>
</comment>
<dbReference type="InterPro" id="IPR002213">
    <property type="entry name" value="UDP_glucos_trans"/>
</dbReference>
<dbReference type="PANTHER" id="PTHR11926:SF1530">
    <property type="entry name" value="EF-HAND DOMAIN-CONTAINING PROTEIN"/>
    <property type="match status" value="1"/>
</dbReference>
<dbReference type="eggNOG" id="KOG1192">
    <property type="taxonomic scope" value="Eukaryota"/>
</dbReference>
<reference evidence="4" key="2">
    <citation type="submission" date="2025-08" db="UniProtKB">
        <authorList>
            <consortium name="RefSeq"/>
        </authorList>
    </citation>
    <scope>IDENTIFICATION</scope>
    <source>
        <tissue evidence="4">Etiolated seedlings</tissue>
    </source>
</reference>
<dbReference type="SUPFAM" id="SSF53756">
    <property type="entry name" value="UDP-Glycosyltransferase/glycogen phosphorylase"/>
    <property type="match status" value="1"/>
</dbReference>
<reference evidence="3" key="1">
    <citation type="journal article" date="2013" name="Nat. Biotechnol.">
        <title>Draft genome sequence of chickpea (Cicer arietinum) provides a resource for trait improvement.</title>
        <authorList>
            <person name="Varshney R.K."/>
            <person name="Song C."/>
            <person name="Saxena R.K."/>
            <person name="Azam S."/>
            <person name="Yu S."/>
            <person name="Sharpe A.G."/>
            <person name="Cannon S."/>
            <person name="Baek J."/>
            <person name="Rosen B.D."/>
            <person name="Tar'an B."/>
            <person name="Millan T."/>
            <person name="Zhang X."/>
            <person name="Ramsay L.D."/>
            <person name="Iwata A."/>
            <person name="Wang Y."/>
            <person name="Nelson W."/>
            <person name="Farmer A.D."/>
            <person name="Gaur P.M."/>
            <person name="Soderlund C."/>
            <person name="Penmetsa R.V."/>
            <person name="Xu C."/>
            <person name="Bharti A.K."/>
            <person name="He W."/>
            <person name="Winter P."/>
            <person name="Zhao S."/>
            <person name="Hane J.K."/>
            <person name="Carrasquilla-Garcia N."/>
            <person name="Condie J.A."/>
            <person name="Upadhyaya H.D."/>
            <person name="Luo M.C."/>
            <person name="Thudi M."/>
            <person name="Gowda C.L."/>
            <person name="Singh N.P."/>
            <person name="Lichtenzveig J."/>
            <person name="Gali K.K."/>
            <person name="Rubio J."/>
            <person name="Nadarajan N."/>
            <person name="Dolezel J."/>
            <person name="Bansal K.C."/>
            <person name="Xu X."/>
            <person name="Edwards D."/>
            <person name="Zhang G."/>
            <person name="Kahl G."/>
            <person name="Gil J."/>
            <person name="Singh K.B."/>
            <person name="Datta S.K."/>
            <person name="Jackson S.A."/>
            <person name="Wang J."/>
            <person name="Cook D.R."/>
        </authorList>
    </citation>
    <scope>NUCLEOTIDE SEQUENCE [LARGE SCALE GENOMIC DNA]</scope>
    <source>
        <strain evidence="3">cv. CDC Frontier</strain>
    </source>
</reference>
<proteinExistence type="inferred from homology"/>
<evidence type="ECO:0000256" key="2">
    <source>
        <dbReference type="ARBA" id="ARBA00022679"/>
    </source>
</evidence>
<dbReference type="GeneID" id="101508603"/>
<name>A0A1S2XJB4_CICAR</name>
<dbReference type="KEGG" id="cam:101508603"/>
<dbReference type="Pfam" id="PF00201">
    <property type="entry name" value="UDPGT"/>
    <property type="match status" value="1"/>
</dbReference>
<evidence type="ECO:0000313" key="4">
    <source>
        <dbReference type="RefSeq" id="XP_004489460.1"/>
    </source>
</evidence>
<dbReference type="GO" id="GO:0080043">
    <property type="term" value="F:quercetin 3-O-glucosyltransferase activity"/>
    <property type="evidence" value="ECO:0007669"/>
    <property type="project" value="TreeGrafter"/>
</dbReference>
<evidence type="ECO:0000256" key="1">
    <source>
        <dbReference type="ARBA" id="ARBA00009995"/>
    </source>
</evidence>
<sequence length="458" mass="51888">MSIPCVLVLPFPAQGHIIPLMNFSKKLVEHGCKVIFVNTDFNHKLVMNSMGEQQLDDSFNGALKLVSISDGLRHDEDRTNFAKLCVTMLSTMPNMLEKLIKEICLNDNCRISCMVADVIMGWALDVGSKFGINGTLFWSSSAAMFALLYNIPKLMDDGIIDSNGLSATKKTFQLSPNMPMMDTEALVWSNVAEDSINLNKIFNYLKHCSQTTNLAKWWLCNTTYELEPQSLSFLPKLLPIGPLLNIYDENKSATISIGQFWEEDLSCMSWLDQQQHNSVVYVAFGSFTLFDQNQFKELALGLDLINRPFLWVVHDQDSKNSTTFPNEFKGYKGKIVKWAPQQKVLSHPSIACFISHCGWNSTLEGLSNGVPFLCWPYHADQFYDKTYICDELKVGLAFNKDEKGLVLSGEIKKKVDQLLSDENIRLRSMELKGKVTMNIAQEGQSSKNFNKFVEWLKE</sequence>
<dbReference type="Gene3D" id="3.40.50.2000">
    <property type="entry name" value="Glycogen Phosphorylase B"/>
    <property type="match status" value="2"/>
</dbReference>
<dbReference type="AlphaFoldDB" id="A0A1S2XJB4"/>
<dbReference type="FunFam" id="3.40.50.2000:FF:000061">
    <property type="entry name" value="UDP-glycosyltransferase 83A1"/>
    <property type="match status" value="1"/>
</dbReference>
<dbReference type="PaxDb" id="3827-XP_004489460.1"/>
<keyword evidence="2" id="KW-0808">Transferase</keyword>
<dbReference type="CDD" id="cd03784">
    <property type="entry name" value="GT1_Gtf-like"/>
    <property type="match status" value="1"/>
</dbReference>
<keyword evidence="3" id="KW-1185">Reference proteome</keyword>
<organism evidence="3 4">
    <name type="scientific">Cicer arietinum</name>
    <name type="common">Chickpea</name>
    <name type="synonym">Garbanzo</name>
    <dbReference type="NCBI Taxonomy" id="3827"/>
    <lineage>
        <taxon>Eukaryota</taxon>
        <taxon>Viridiplantae</taxon>
        <taxon>Streptophyta</taxon>
        <taxon>Embryophyta</taxon>
        <taxon>Tracheophyta</taxon>
        <taxon>Spermatophyta</taxon>
        <taxon>Magnoliopsida</taxon>
        <taxon>eudicotyledons</taxon>
        <taxon>Gunneridae</taxon>
        <taxon>Pentapetalae</taxon>
        <taxon>rosids</taxon>
        <taxon>fabids</taxon>
        <taxon>Fabales</taxon>
        <taxon>Fabaceae</taxon>
        <taxon>Papilionoideae</taxon>
        <taxon>50 kb inversion clade</taxon>
        <taxon>NPAAA clade</taxon>
        <taxon>Hologalegina</taxon>
        <taxon>IRL clade</taxon>
        <taxon>Cicereae</taxon>
        <taxon>Cicer</taxon>
    </lineage>
</organism>